<evidence type="ECO:0000256" key="1">
    <source>
        <dbReference type="SAM" id="SignalP"/>
    </source>
</evidence>
<protein>
    <submittedName>
        <fullName evidence="2">Uncharacterized protein</fullName>
    </submittedName>
</protein>
<reference evidence="2" key="1">
    <citation type="journal article" date="2020" name="Stud. Mycol.">
        <title>101 Dothideomycetes genomes: a test case for predicting lifestyles and emergence of pathogens.</title>
        <authorList>
            <person name="Haridas S."/>
            <person name="Albert R."/>
            <person name="Binder M."/>
            <person name="Bloem J."/>
            <person name="Labutti K."/>
            <person name="Salamov A."/>
            <person name="Andreopoulos B."/>
            <person name="Baker S."/>
            <person name="Barry K."/>
            <person name="Bills G."/>
            <person name="Bluhm B."/>
            <person name="Cannon C."/>
            <person name="Castanera R."/>
            <person name="Culley D."/>
            <person name="Daum C."/>
            <person name="Ezra D."/>
            <person name="Gonzalez J."/>
            <person name="Henrissat B."/>
            <person name="Kuo A."/>
            <person name="Liang C."/>
            <person name="Lipzen A."/>
            <person name="Lutzoni F."/>
            <person name="Magnuson J."/>
            <person name="Mondo S."/>
            <person name="Nolan M."/>
            <person name="Ohm R."/>
            <person name="Pangilinan J."/>
            <person name="Park H.-J."/>
            <person name="Ramirez L."/>
            <person name="Alfaro M."/>
            <person name="Sun H."/>
            <person name="Tritt A."/>
            <person name="Yoshinaga Y."/>
            <person name="Zwiers L.-H."/>
            <person name="Turgeon B."/>
            <person name="Goodwin S."/>
            <person name="Spatafora J."/>
            <person name="Crous P."/>
            <person name="Grigoriev I."/>
        </authorList>
    </citation>
    <scope>NUCLEOTIDE SEQUENCE</scope>
    <source>
        <strain evidence="2">CBS 262.69</strain>
    </source>
</reference>
<evidence type="ECO:0000313" key="3">
    <source>
        <dbReference type="Proteomes" id="UP000799640"/>
    </source>
</evidence>
<organism evidence="2 3">
    <name type="scientific">Trichodelitschia bisporula</name>
    <dbReference type="NCBI Taxonomy" id="703511"/>
    <lineage>
        <taxon>Eukaryota</taxon>
        <taxon>Fungi</taxon>
        <taxon>Dikarya</taxon>
        <taxon>Ascomycota</taxon>
        <taxon>Pezizomycotina</taxon>
        <taxon>Dothideomycetes</taxon>
        <taxon>Dothideomycetes incertae sedis</taxon>
        <taxon>Phaeotrichales</taxon>
        <taxon>Phaeotrichaceae</taxon>
        <taxon>Trichodelitschia</taxon>
    </lineage>
</organism>
<proteinExistence type="predicted"/>
<feature type="signal peptide" evidence="1">
    <location>
        <begin position="1"/>
        <end position="19"/>
    </location>
</feature>
<evidence type="ECO:0000313" key="2">
    <source>
        <dbReference type="EMBL" id="KAF2400887.1"/>
    </source>
</evidence>
<name>A0A6G1HYH2_9PEZI</name>
<dbReference type="Proteomes" id="UP000799640">
    <property type="component" value="Unassembled WGS sequence"/>
</dbReference>
<keyword evidence="1" id="KW-0732">Signal</keyword>
<dbReference type="EMBL" id="ML996694">
    <property type="protein sequence ID" value="KAF2400887.1"/>
    <property type="molecule type" value="Genomic_DNA"/>
</dbReference>
<feature type="chain" id="PRO_5026032386" evidence="1">
    <location>
        <begin position="20"/>
        <end position="54"/>
    </location>
</feature>
<keyword evidence="3" id="KW-1185">Reference proteome</keyword>
<gene>
    <name evidence="2" type="ORF">EJ06DRAFT_529982</name>
</gene>
<accession>A0A6G1HYH2</accession>
<sequence>MVCSRLCATIVYFTLLVSAAPVAVPAAGVAPATTIGIIDVNGKPGDDWLTSTYF</sequence>
<dbReference type="AlphaFoldDB" id="A0A6G1HYH2"/>